<sequence length="83" mass="10143">MIKEAQMSKKRAMLLYLLVYKTPNDFRRECAHYILQILEKKWEYNESVHRLFIDFKKACDSIRREVLCNTVRVWDIHETSYAD</sequence>
<accession>A0A2J7QYP1</accession>
<reference evidence="1 2" key="1">
    <citation type="submission" date="2017-12" db="EMBL/GenBank/DDBJ databases">
        <title>Hemimetabolous genomes reveal molecular basis of termite eusociality.</title>
        <authorList>
            <person name="Harrison M.C."/>
            <person name="Jongepier E."/>
            <person name="Robertson H.M."/>
            <person name="Arning N."/>
            <person name="Bitard-Feildel T."/>
            <person name="Chao H."/>
            <person name="Childers C.P."/>
            <person name="Dinh H."/>
            <person name="Doddapaneni H."/>
            <person name="Dugan S."/>
            <person name="Gowin J."/>
            <person name="Greiner C."/>
            <person name="Han Y."/>
            <person name="Hu H."/>
            <person name="Hughes D.S.T."/>
            <person name="Huylmans A.-K."/>
            <person name="Kemena C."/>
            <person name="Kremer L.P.M."/>
            <person name="Lee S.L."/>
            <person name="Lopez-Ezquerra A."/>
            <person name="Mallet L."/>
            <person name="Monroy-Kuhn J.M."/>
            <person name="Moser A."/>
            <person name="Murali S.C."/>
            <person name="Muzny D.M."/>
            <person name="Otani S."/>
            <person name="Piulachs M.-D."/>
            <person name="Poelchau M."/>
            <person name="Qu J."/>
            <person name="Schaub F."/>
            <person name="Wada-Katsumata A."/>
            <person name="Worley K.C."/>
            <person name="Xie Q."/>
            <person name="Ylla G."/>
            <person name="Poulsen M."/>
            <person name="Gibbs R.A."/>
            <person name="Schal C."/>
            <person name="Richards S."/>
            <person name="Belles X."/>
            <person name="Korb J."/>
            <person name="Bornberg-Bauer E."/>
        </authorList>
    </citation>
    <scope>NUCLEOTIDE SEQUENCE [LARGE SCALE GENOMIC DNA]</scope>
    <source>
        <tissue evidence="1">Whole body</tissue>
    </source>
</reference>
<evidence type="ECO:0000313" key="2">
    <source>
        <dbReference type="Proteomes" id="UP000235965"/>
    </source>
</evidence>
<dbReference type="Proteomes" id="UP000235965">
    <property type="component" value="Unassembled WGS sequence"/>
</dbReference>
<keyword evidence="2" id="KW-1185">Reference proteome</keyword>
<dbReference type="InParanoid" id="A0A2J7QYP1"/>
<protein>
    <submittedName>
        <fullName evidence="1">Uncharacterized protein</fullName>
    </submittedName>
</protein>
<gene>
    <name evidence="1" type="ORF">B7P43_G11424</name>
</gene>
<evidence type="ECO:0000313" key="1">
    <source>
        <dbReference type="EMBL" id="PNF33703.1"/>
    </source>
</evidence>
<proteinExistence type="predicted"/>
<dbReference type="AlphaFoldDB" id="A0A2J7QYP1"/>
<dbReference type="EMBL" id="NEVH01009084">
    <property type="protein sequence ID" value="PNF33703.1"/>
    <property type="molecule type" value="Genomic_DNA"/>
</dbReference>
<name>A0A2J7QYP1_9NEOP</name>
<organism evidence="1 2">
    <name type="scientific">Cryptotermes secundus</name>
    <dbReference type="NCBI Taxonomy" id="105785"/>
    <lineage>
        <taxon>Eukaryota</taxon>
        <taxon>Metazoa</taxon>
        <taxon>Ecdysozoa</taxon>
        <taxon>Arthropoda</taxon>
        <taxon>Hexapoda</taxon>
        <taxon>Insecta</taxon>
        <taxon>Pterygota</taxon>
        <taxon>Neoptera</taxon>
        <taxon>Polyneoptera</taxon>
        <taxon>Dictyoptera</taxon>
        <taxon>Blattodea</taxon>
        <taxon>Blattoidea</taxon>
        <taxon>Termitoidae</taxon>
        <taxon>Kalotermitidae</taxon>
        <taxon>Cryptotermitinae</taxon>
        <taxon>Cryptotermes</taxon>
    </lineage>
</organism>
<comment type="caution">
    <text evidence="1">The sequence shown here is derived from an EMBL/GenBank/DDBJ whole genome shotgun (WGS) entry which is preliminary data.</text>
</comment>